<dbReference type="Proteomes" id="UP001157502">
    <property type="component" value="Chromosome 9"/>
</dbReference>
<comment type="caution">
    <text evidence="1">The sequence shown here is derived from an EMBL/GenBank/DDBJ whole genome shotgun (WGS) entry which is preliminary data.</text>
</comment>
<gene>
    <name evidence="1" type="ORF">DPEC_G00117990</name>
</gene>
<name>A0ACC2GVC1_DALPE</name>
<evidence type="ECO:0000313" key="2">
    <source>
        <dbReference type="Proteomes" id="UP001157502"/>
    </source>
</evidence>
<evidence type="ECO:0000313" key="1">
    <source>
        <dbReference type="EMBL" id="KAJ8007485.1"/>
    </source>
</evidence>
<keyword evidence="2" id="KW-1185">Reference proteome</keyword>
<organism evidence="1 2">
    <name type="scientific">Dallia pectoralis</name>
    <name type="common">Alaska blackfish</name>
    <dbReference type="NCBI Taxonomy" id="75939"/>
    <lineage>
        <taxon>Eukaryota</taxon>
        <taxon>Metazoa</taxon>
        <taxon>Chordata</taxon>
        <taxon>Craniata</taxon>
        <taxon>Vertebrata</taxon>
        <taxon>Euteleostomi</taxon>
        <taxon>Actinopterygii</taxon>
        <taxon>Neopterygii</taxon>
        <taxon>Teleostei</taxon>
        <taxon>Protacanthopterygii</taxon>
        <taxon>Esociformes</taxon>
        <taxon>Umbridae</taxon>
        <taxon>Dallia</taxon>
    </lineage>
</organism>
<accession>A0ACC2GVC1</accession>
<proteinExistence type="predicted"/>
<sequence length="532" mass="60887">MVSVKRLFLSGALFLLYVCPLTQAANVLAFPGEHSHWLNMRIILNELVQRNHNVTVLVNAASPSIDYSRSERYHFLVYDVPFDRQDYEAMNNRFIEFWMYEAQNASVLQIGLEVKNLMQKMNVLQLSVCDAILRDQALVESLQRVKFDVLLADPMYMCSDLLADVLDLPLVLSLRMTFGMVLERHCGQMPAPPSYVPSVPLAYTDQMSFFERVHNVFMYLLNDVFMYLHCLTTVNPYYSEIKGTPTTFCEIMGKADIWLIRTYWDFEYPRPFLPNFKFVGGLHCKPAKPLTEALEEFVQSSGDDGIVVFSLGSMVKNLTKERGNTIASALGQIPQKVLWRYTGEKPETLAPNTRVYDWIPQNDLLGHPKTKAFITHGGTNGLYEAIYHGVPLVGVPLFADQPDNIMHMTTKGAAVMVDFNKMTSQDLVDGLNSVINDPLYKENMMRLSRIHHDQPMKPLDTAVFWIEFVMRHKGAKHLRVESHNLSWYQYHCLDVAAALLSVVLLITVVTVKICTFCIRKCFRKTKVRQKTD</sequence>
<protein>
    <submittedName>
        <fullName evidence="1">Uncharacterized protein</fullName>
    </submittedName>
</protein>
<reference evidence="1" key="1">
    <citation type="submission" date="2021-05" db="EMBL/GenBank/DDBJ databases">
        <authorList>
            <person name="Pan Q."/>
            <person name="Jouanno E."/>
            <person name="Zahm M."/>
            <person name="Klopp C."/>
            <person name="Cabau C."/>
            <person name="Louis A."/>
            <person name="Berthelot C."/>
            <person name="Parey E."/>
            <person name="Roest Crollius H."/>
            <person name="Montfort J."/>
            <person name="Robinson-Rechavi M."/>
            <person name="Bouchez O."/>
            <person name="Lampietro C."/>
            <person name="Lopez Roques C."/>
            <person name="Donnadieu C."/>
            <person name="Postlethwait J."/>
            <person name="Bobe J."/>
            <person name="Dillon D."/>
            <person name="Chandos A."/>
            <person name="von Hippel F."/>
            <person name="Guiguen Y."/>
        </authorList>
    </citation>
    <scope>NUCLEOTIDE SEQUENCE</scope>
    <source>
        <strain evidence="1">YG-Jan2019</strain>
    </source>
</reference>
<dbReference type="EMBL" id="CM055736">
    <property type="protein sequence ID" value="KAJ8007485.1"/>
    <property type="molecule type" value="Genomic_DNA"/>
</dbReference>